<evidence type="ECO:0000313" key="6">
    <source>
        <dbReference type="Proteomes" id="UP000265715"/>
    </source>
</evidence>
<keyword evidence="3" id="KW-0460">Magnesium</keyword>
<dbReference type="GO" id="GO:0046872">
    <property type="term" value="F:metal ion binding"/>
    <property type="evidence" value="ECO:0007669"/>
    <property type="project" value="UniProtKB-KW"/>
</dbReference>
<dbReference type="InterPro" id="IPR050792">
    <property type="entry name" value="ADP-ribosylglycohydrolase"/>
</dbReference>
<dbReference type="AlphaFoldDB" id="A0A399EH38"/>
<evidence type="ECO:0000256" key="3">
    <source>
        <dbReference type="PIRSR" id="PIRSR605502-1"/>
    </source>
</evidence>
<keyword evidence="3" id="KW-0479">Metal-binding</keyword>
<evidence type="ECO:0000256" key="2">
    <source>
        <dbReference type="ARBA" id="ARBA00022801"/>
    </source>
</evidence>
<sequence>MPTLQERVAGGLVGLLVGDALGVPYEFHPPEAIPAPGLIEFSPPEGFARSHAHVPPGTWSDDGAQALVLLASLLQRGHLDPDDLARRLVAWYTQGYMAVDFTVFDVGIQTAKAVQRLMGGVRALEAGGAGERDNGNGSLMRVLPLALWHRGTDAELVRDAQLQSLITHAHPRAQVCCALYCLWARRTLQAHPEPWGAAVAALRAMYPEGSPERGELETHVRPDDPPKGGGSGYVVDTLHSARWALQADSYEAVVKRAVSLGHDTDTTACVAGGIAGIRHGLGGIPSRWREALRGRELYEGLLRKLVERASS</sequence>
<reference evidence="5 6" key="1">
    <citation type="submission" date="2018-08" db="EMBL/GenBank/DDBJ databases">
        <title>Meiothermus terrae DSM 26712 genome sequencing project.</title>
        <authorList>
            <person name="Da Costa M.S."/>
            <person name="Albuquerque L."/>
            <person name="Raposo P."/>
            <person name="Froufe H.J.C."/>
            <person name="Barroso C.S."/>
            <person name="Egas C."/>
        </authorList>
    </citation>
    <scope>NUCLEOTIDE SEQUENCE [LARGE SCALE GENOMIC DNA]</scope>
    <source>
        <strain evidence="5 6">DSM 26712</strain>
    </source>
</reference>
<dbReference type="EC" id="3.2.2.24" evidence="5"/>
<dbReference type="PANTHER" id="PTHR16222:SF24">
    <property type="entry name" value="ADP-RIBOSYLHYDROLASE ARH3"/>
    <property type="match status" value="1"/>
</dbReference>
<evidence type="ECO:0000313" key="5">
    <source>
        <dbReference type="EMBL" id="RIH83258.1"/>
    </source>
</evidence>
<accession>A0A399EH38</accession>
<feature type="binding site" evidence="3">
    <location>
        <position position="266"/>
    </location>
    <ligand>
        <name>Mg(2+)</name>
        <dbReference type="ChEBI" id="CHEBI:18420"/>
        <label>1</label>
    </ligand>
</feature>
<feature type="binding site" evidence="3">
    <location>
        <position position="62"/>
    </location>
    <ligand>
        <name>Mg(2+)</name>
        <dbReference type="ChEBI" id="CHEBI:18420"/>
        <label>1</label>
    </ligand>
</feature>
<dbReference type="Proteomes" id="UP000265715">
    <property type="component" value="Unassembled WGS sequence"/>
</dbReference>
<gene>
    <name evidence="5" type="primary">draG</name>
    <name evidence="5" type="ORF">Mterra_02330</name>
</gene>
<comment type="caution">
    <text evidence="5">The sequence shown here is derived from an EMBL/GenBank/DDBJ whole genome shotgun (WGS) entry which is preliminary data.</text>
</comment>
<dbReference type="RefSeq" id="WP_119315378.1">
    <property type="nucleotide sequence ID" value="NZ_QXDL01000096.1"/>
</dbReference>
<keyword evidence="5" id="KW-0326">Glycosidase</keyword>
<proteinExistence type="inferred from homology"/>
<feature type="region of interest" description="Disordered" evidence="4">
    <location>
        <begin position="210"/>
        <end position="229"/>
    </location>
</feature>
<name>A0A399EH38_9DEIN</name>
<dbReference type="GO" id="GO:0047407">
    <property type="term" value="F:ADP-ribosyl-[dinitrogen reductase] hydrolase activity"/>
    <property type="evidence" value="ECO:0007669"/>
    <property type="project" value="UniProtKB-EC"/>
</dbReference>
<dbReference type="InterPro" id="IPR005502">
    <property type="entry name" value="Ribosyl_crysJ1"/>
</dbReference>
<dbReference type="SUPFAM" id="SSF101478">
    <property type="entry name" value="ADP-ribosylglycohydrolase"/>
    <property type="match status" value="1"/>
</dbReference>
<evidence type="ECO:0000256" key="1">
    <source>
        <dbReference type="ARBA" id="ARBA00010702"/>
    </source>
</evidence>
<dbReference type="Gene3D" id="1.10.4080.10">
    <property type="entry name" value="ADP-ribosylation/Crystallin J1"/>
    <property type="match status" value="1"/>
</dbReference>
<dbReference type="InterPro" id="IPR036705">
    <property type="entry name" value="Ribosyl_crysJ1_sf"/>
</dbReference>
<feature type="binding site" evidence="3">
    <location>
        <position position="61"/>
    </location>
    <ligand>
        <name>Mg(2+)</name>
        <dbReference type="ChEBI" id="CHEBI:18420"/>
        <label>1</label>
    </ligand>
</feature>
<feature type="compositionally biased region" description="Basic and acidic residues" evidence="4">
    <location>
        <begin position="210"/>
        <end position="226"/>
    </location>
</feature>
<protein>
    <submittedName>
        <fullName evidence="5">ADP-ribosyl-[dinitrogen reductase] glycohydrolase</fullName>
        <ecNumber evidence="5">3.2.2.24</ecNumber>
    </submittedName>
</protein>
<feature type="binding site" evidence="3">
    <location>
        <position position="60"/>
    </location>
    <ligand>
        <name>Mg(2+)</name>
        <dbReference type="ChEBI" id="CHEBI:18420"/>
        <label>1</label>
    </ligand>
</feature>
<feature type="binding site" evidence="3">
    <location>
        <position position="263"/>
    </location>
    <ligand>
        <name>Mg(2+)</name>
        <dbReference type="ChEBI" id="CHEBI:18420"/>
        <label>1</label>
    </ligand>
</feature>
<dbReference type="EMBL" id="QXDL01000096">
    <property type="protein sequence ID" value="RIH83258.1"/>
    <property type="molecule type" value="Genomic_DNA"/>
</dbReference>
<dbReference type="PANTHER" id="PTHR16222">
    <property type="entry name" value="ADP-RIBOSYLGLYCOHYDROLASE"/>
    <property type="match status" value="1"/>
</dbReference>
<keyword evidence="2 5" id="KW-0378">Hydrolase</keyword>
<feature type="binding site" evidence="3">
    <location>
        <position position="265"/>
    </location>
    <ligand>
        <name>Mg(2+)</name>
        <dbReference type="ChEBI" id="CHEBI:18420"/>
        <label>1</label>
    </ligand>
</feature>
<dbReference type="Pfam" id="PF03747">
    <property type="entry name" value="ADP_ribosyl_GH"/>
    <property type="match status" value="1"/>
</dbReference>
<dbReference type="OrthoDB" id="9798107at2"/>
<comment type="cofactor">
    <cofactor evidence="3">
        <name>Mg(2+)</name>
        <dbReference type="ChEBI" id="CHEBI:18420"/>
    </cofactor>
    <text evidence="3">Binds 2 magnesium ions per subunit.</text>
</comment>
<comment type="similarity">
    <text evidence="1">Belongs to the ADP-ribosylglycohydrolase family.</text>
</comment>
<organism evidence="5 6">
    <name type="scientific">Calidithermus terrae</name>
    <dbReference type="NCBI Taxonomy" id="1408545"/>
    <lineage>
        <taxon>Bacteria</taxon>
        <taxon>Thermotogati</taxon>
        <taxon>Deinococcota</taxon>
        <taxon>Deinococci</taxon>
        <taxon>Thermales</taxon>
        <taxon>Thermaceae</taxon>
        <taxon>Calidithermus</taxon>
    </lineage>
</organism>
<evidence type="ECO:0000256" key="4">
    <source>
        <dbReference type="SAM" id="MobiDB-lite"/>
    </source>
</evidence>
<keyword evidence="6" id="KW-1185">Reference proteome</keyword>